<organism evidence="1 2">
    <name type="scientific">Steinernema glaseri</name>
    <dbReference type="NCBI Taxonomy" id="37863"/>
    <lineage>
        <taxon>Eukaryota</taxon>
        <taxon>Metazoa</taxon>
        <taxon>Ecdysozoa</taxon>
        <taxon>Nematoda</taxon>
        <taxon>Chromadorea</taxon>
        <taxon>Rhabditida</taxon>
        <taxon>Tylenchina</taxon>
        <taxon>Panagrolaimomorpha</taxon>
        <taxon>Strongyloidoidea</taxon>
        <taxon>Steinernematidae</taxon>
        <taxon>Steinernema</taxon>
    </lineage>
</organism>
<accession>A0A1I7YQJ8</accession>
<name>A0A1I7YQJ8_9BILA</name>
<sequence length="104" mass="10748">MAQKITSAHFLALLSETEDMFAKRFTLICLLATVFVSTSFGQNGGGPPGNAAPAAPARCAADDGNFLPTATSCSDEIEGCDAVFKTAATANTRDPMCDLEALAD</sequence>
<evidence type="ECO:0000313" key="2">
    <source>
        <dbReference type="WBParaSite" id="L893_g187.t1"/>
    </source>
</evidence>
<dbReference type="AlphaFoldDB" id="A0A1I7YQJ8"/>
<protein>
    <submittedName>
        <fullName evidence="2">Secreted protein</fullName>
    </submittedName>
</protein>
<reference evidence="2" key="1">
    <citation type="submission" date="2016-11" db="UniProtKB">
        <authorList>
            <consortium name="WormBaseParasite"/>
        </authorList>
    </citation>
    <scope>IDENTIFICATION</scope>
</reference>
<evidence type="ECO:0000313" key="1">
    <source>
        <dbReference type="Proteomes" id="UP000095287"/>
    </source>
</evidence>
<dbReference type="WBParaSite" id="L893_g187.t1">
    <property type="protein sequence ID" value="L893_g187.t1"/>
    <property type="gene ID" value="L893_g187"/>
</dbReference>
<dbReference type="Proteomes" id="UP000095287">
    <property type="component" value="Unplaced"/>
</dbReference>
<proteinExistence type="predicted"/>
<keyword evidence="1" id="KW-1185">Reference proteome</keyword>